<dbReference type="EMBL" id="CAJNIZ010003083">
    <property type="protein sequence ID" value="CAE7218390.1"/>
    <property type="molecule type" value="Genomic_DNA"/>
</dbReference>
<evidence type="ECO:0000313" key="1">
    <source>
        <dbReference type="EMBL" id="CAE7218390.1"/>
    </source>
</evidence>
<organism evidence="1 2">
    <name type="scientific">Symbiodinium pilosum</name>
    <name type="common">Dinoflagellate</name>
    <dbReference type="NCBI Taxonomy" id="2952"/>
    <lineage>
        <taxon>Eukaryota</taxon>
        <taxon>Sar</taxon>
        <taxon>Alveolata</taxon>
        <taxon>Dinophyceae</taxon>
        <taxon>Suessiales</taxon>
        <taxon>Symbiodiniaceae</taxon>
        <taxon>Symbiodinium</taxon>
    </lineage>
</organism>
<name>A0A812JYG6_SYMPI</name>
<dbReference type="AlphaFoldDB" id="A0A812JYG6"/>
<feature type="non-terminal residue" evidence="1">
    <location>
        <position position="1"/>
    </location>
</feature>
<protein>
    <submittedName>
        <fullName evidence="1">Uncharacterized protein</fullName>
    </submittedName>
</protein>
<proteinExistence type="predicted"/>
<gene>
    <name evidence="1" type="ORF">SPIL2461_LOCUS2754</name>
</gene>
<accession>A0A812JYG6</accession>
<sequence length="94" mass="9684">ARSGCFLGVSSSQVGEGTLISAGPSTGRQWVRADFTDGTSPQCAFVVRTAGPSREVLDGCEISLQNLASSQVVGHCDGDANPHSLVSTARKFDA</sequence>
<comment type="caution">
    <text evidence="1">The sequence shown here is derived from an EMBL/GenBank/DDBJ whole genome shotgun (WGS) entry which is preliminary data.</text>
</comment>
<dbReference type="Proteomes" id="UP000649617">
    <property type="component" value="Unassembled WGS sequence"/>
</dbReference>
<evidence type="ECO:0000313" key="2">
    <source>
        <dbReference type="Proteomes" id="UP000649617"/>
    </source>
</evidence>
<keyword evidence="2" id="KW-1185">Reference proteome</keyword>
<feature type="non-terminal residue" evidence="1">
    <location>
        <position position="94"/>
    </location>
</feature>
<reference evidence="1" key="1">
    <citation type="submission" date="2021-02" db="EMBL/GenBank/DDBJ databases">
        <authorList>
            <person name="Dougan E. K."/>
            <person name="Rhodes N."/>
            <person name="Thang M."/>
            <person name="Chan C."/>
        </authorList>
    </citation>
    <scope>NUCLEOTIDE SEQUENCE</scope>
</reference>